<evidence type="ECO:0000313" key="3">
    <source>
        <dbReference type="EMBL" id="OWA50472.1"/>
    </source>
</evidence>
<feature type="region of interest" description="Disordered" evidence="1">
    <location>
        <begin position="229"/>
        <end position="262"/>
    </location>
</feature>
<reference evidence="4" key="1">
    <citation type="submission" date="2017-01" db="EMBL/GenBank/DDBJ databases">
        <title>Comparative genomics of anhydrobiosis in the tardigrade Hypsibius dujardini.</title>
        <authorList>
            <person name="Yoshida Y."/>
            <person name="Koutsovoulos G."/>
            <person name="Laetsch D."/>
            <person name="Stevens L."/>
            <person name="Kumar S."/>
            <person name="Horikawa D."/>
            <person name="Ishino K."/>
            <person name="Komine S."/>
            <person name="Tomita M."/>
            <person name="Blaxter M."/>
            <person name="Arakawa K."/>
        </authorList>
    </citation>
    <scope>NUCLEOTIDE SEQUENCE [LARGE SCALE GENOMIC DNA]</scope>
    <source>
        <strain evidence="4">Z151</strain>
    </source>
</reference>
<keyword evidence="2" id="KW-0732">Signal</keyword>
<evidence type="ECO:0000313" key="4">
    <source>
        <dbReference type="Proteomes" id="UP000192578"/>
    </source>
</evidence>
<keyword evidence="4" id="KW-1185">Reference proteome</keyword>
<name>A0A9X6N9U9_HYPEX</name>
<evidence type="ECO:0000256" key="2">
    <source>
        <dbReference type="SAM" id="SignalP"/>
    </source>
</evidence>
<dbReference type="Proteomes" id="UP000192578">
    <property type="component" value="Unassembled WGS sequence"/>
</dbReference>
<gene>
    <name evidence="3" type="ORF">BV898_14986</name>
</gene>
<evidence type="ECO:0008006" key="5">
    <source>
        <dbReference type="Google" id="ProtNLM"/>
    </source>
</evidence>
<feature type="chain" id="PRO_5040739237" description="Secreted protein" evidence="2">
    <location>
        <begin position="18"/>
        <end position="488"/>
    </location>
</feature>
<dbReference type="AlphaFoldDB" id="A0A9X6N9U9"/>
<accession>A0A9X6N9U9</accession>
<proteinExistence type="predicted"/>
<dbReference type="EMBL" id="MTYJ01000193">
    <property type="protein sequence ID" value="OWA50472.1"/>
    <property type="molecule type" value="Genomic_DNA"/>
</dbReference>
<feature type="signal peptide" evidence="2">
    <location>
        <begin position="1"/>
        <end position="17"/>
    </location>
</feature>
<protein>
    <recommendedName>
        <fullName evidence="5">Secreted protein</fullName>
    </recommendedName>
</protein>
<feature type="compositionally biased region" description="Acidic residues" evidence="1">
    <location>
        <begin position="237"/>
        <end position="259"/>
    </location>
</feature>
<evidence type="ECO:0000256" key="1">
    <source>
        <dbReference type="SAM" id="MobiDB-lite"/>
    </source>
</evidence>
<comment type="caution">
    <text evidence="3">The sequence shown here is derived from an EMBL/GenBank/DDBJ whole genome shotgun (WGS) entry which is preliminary data.</text>
</comment>
<sequence>MEHLYILALFGIASALAYDQQNCLGSHVECGPSGGPVWRQLSQLFLVELSDLDNFDGGISLITTCKRIQARTKCAWDYEKRCSSGPLSALTSIARTDLLMADVCDVPDVTEKAIVLTHCFGMAEGKDQDVCNLKAMKTAQIMVADLLSNLKSTNWSTDDTNSKMCCFFQNTAACHRPIFQEKCTGPFMATLVDLIGGHEPVAVLDNLTEAMFKIYNCDKDVLASCPQSTRISNENAPTDEVENVNAEDSETVGGDEEPTEAGSCDVMKCVTSMMEVSSLALELATSQLQRNIDGEVRPVPFNKKVAKNVCKKVQDSVTCFANYSTNCMTLNIPYVQTLINNVLVASEACDRPDFYDNLETFLSCQAKGLEFDRCQARAQQMQLAMAGLQSNPFVLASLMTHDMRGLQRMVCCATKETTDCFNEAYKFTCPSPAIFDVWLSFKDSFMGILQCQSDVMVTCPKSVLTEWKTLSGGADNEKEYRSNRSSEL</sequence>
<organism evidence="3 4">
    <name type="scientific">Hypsibius exemplaris</name>
    <name type="common">Freshwater tardigrade</name>
    <dbReference type="NCBI Taxonomy" id="2072580"/>
    <lineage>
        <taxon>Eukaryota</taxon>
        <taxon>Metazoa</taxon>
        <taxon>Ecdysozoa</taxon>
        <taxon>Tardigrada</taxon>
        <taxon>Eutardigrada</taxon>
        <taxon>Parachela</taxon>
        <taxon>Hypsibioidea</taxon>
        <taxon>Hypsibiidae</taxon>
        <taxon>Hypsibius</taxon>
    </lineage>
</organism>